<feature type="transmembrane region" description="Helical" evidence="1">
    <location>
        <begin position="178"/>
        <end position="206"/>
    </location>
</feature>
<name>X6ML90_RETFI</name>
<keyword evidence="1" id="KW-0812">Transmembrane</keyword>
<feature type="transmembrane region" description="Helical" evidence="1">
    <location>
        <begin position="251"/>
        <end position="271"/>
    </location>
</feature>
<feature type="transmembrane region" description="Helical" evidence="1">
    <location>
        <begin position="68"/>
        <end position="90"/>
    </location>
</feature>
<accession>X6ML90</accession>
<dbReference type="EMBL" id="ASPP01020071">
    <property type="protein sequence ID" value="ETO14366.1"/>
    <property type="molecule type" value="Genomic_DNA"/>
</dbReference>
<proteinExistence type="predicted"/>
<organism evidence="2 3">
    <name type="scientific">Reticulomyxa filosa</name>
    <dbReference type="NCBI Taxonomy" id="46433"/>
    <lineage>
        <taxon>Eukaryota</taxon>
        <taxon>Sar</taxon>
        <taxon>Rhizaria</taxon>
        <taxon>Retaria</taxon>
        <taxon>Foraminifera</taxon>
        <taxon>Monothalamids</taxon>
        <taxon>Reticulomyxidae</taxon>
        <taxon>Reticulomyxa</taxon>
    </lineage>
</organism>
<keyword evidence="1" id="KW-0472">Membrane</keyword>
<keyword evidence="1" id="KW-1133">Transmembrane helix</keyword>
<evidence type="ECO:0000313" key="3">
    <source>
        <dbReference type="Proteomes" id="UP000023152"/>
    </source>
</evidence>
<dbReference type="AlphaFoldDB" id="X6ML90"/>
<evidence type="ECO:0000313" key="2">
    <source>
        <dbReference type="EMBL" id="ETO14366.1"/>
    </source>
</evidence>
<reference evidence="2 3" key="1">
    <citation type="journal article" date="2013" name="Curr. Biol.">
        <title>The Genome of the Foraminiferan Reticulomyxa filosa.</title>
        <authorList>
            <person name="Glockner G."/>
            <person name="Hulsmann N."/>
            <person name="Schleicher M."/>
            <person name="Noegel A.A."/>
            <person name="Eichinger L."/>
            <person name="Gallinger C."/>
            <person name="Pawlowski J."/>
            <person name="Sierra R."/>
            <person name="Euteneuer U."/>
            <person name="Pillet L."/>
            <person name="Moustafa A."/>
            <person name="Platzer M."/>
            <person name="Groth M."/>
            <person name="Szafranski K."/>
            <person name="Schliwa M."/>
        </authorList>
    </citation>
    <scope>NUCLEOTIDE SEQUENCE [LARGE SCALE GENOMIC DNA]</scope>
</reference>
<feature type="transmembrane region" description="Helical" evidence="1">
    <location>
        <begin position="102"/>
        <end position="121"/>
    </location>
</feature>
<feature type="transmembrane region" description="Helical" evidence="1">
    <location>
        <begin position="25"/>
        <end position="48"/>
    </location>
</feature>
<protein>
    <submittedName>
        <fullName evidence="2">Uncharacterized protein</fullName>
    </submittedName>
</protein>
<keyword evidence="3" id="KW-1185">Reference proteome</keyword>
<dbReference type="Proteomes" id="UP000023152">
    <property type="component" value="Unassembled WGS sequence"/>
</dbReference>
<gene>
    <name evidence="2" type="ORF">RFI_23001</name>
</gene>
<feature type="transmembrane region" description="Helical" evidence="1">
    <location>
        <begin position="141"/>
        <end position="158"/>
    </location>
</feature>
<feature type="transmembrane region" description="Helical" evidence="1">
    <location>
        <begin position="291"/>
        <end position="312"/>
    </location>
</feature>
<comment type="caution">
    <text evidence="2">The sequence shown here is derived from an EMBL/GenBank/DDBJ whole genome shotgun (WGS) entry which is preliminary data.</text>
</comment>
<sequence length="406" mass="46915">MSSIFFLFLKEESLSLFKMSIAPEYFFFGALSGWTTCYVSGILFYVCYNFYWRRDEDVDEGSVNRYKILVTLFVAFSVAESLFDITWWLLFFRKADDNTLNTLVAAENIAWTCTRVMYFLVWVDRLKNVFALSAHNYHQSIYVVLYVLLIAVIGVFIGNDLTTSEMLQSNRDQMVLIFNVSLFAIDFLFSSFLLCLFVNALLRIIVARASTEIKQKSQEEKRPYANSESIMESGDIFDEKDYTLLNTATRITVVALTALISSQVWSILWLFKTLSSNIVFVYFDDLWTVDILINVSCVIGSLKLGLMPYKLICGYKYEGKDKCQGLGLHALCVTCMINSTVKKFFFLLIVKKFDNEVVIAVLYVYSFKNQKVTFGLGCFKFCLDEFWFNNEDLLSSIHNYVIFNNL</sequence>
<evidence type="ECO:0000256" key="1">
    <source>
        <dbReference type="SAM" id="Phobius"/>
    </source>
</evidence>